<evidence type="ECO:0000313" key="3">
    <source>
        <dbReference type="Proteomes" id="UP000190092"/>
    </source>
</evidence>
<feature type="domain" description="SnoaL-like" evidence="1">
    <location>
        <begin position="7"/>
        <end position="106"/>
    </location>
</feature>
<sequence>MSIELPVQKQLEAYNARDIEAFMRWWADDAQYYEFPTRLVANGTAEIKARHEARFGELNLHGKLIGRMTVGDVVVDQEVVTRTFPEGAGEIDVLAIYQIEHGKIARAWFKMGKPRLHGAATSKCCNDTHRG</sequence>
<evidence type="ECO:0000259" key="1">
    <source>
        <dbReference type="Pfam" id="PF12680"/>
    </source>
</evidence>
<gene>
    <name evidence="2" type="ORF">SAMN02745126_01845</name>
</gene>
<dbReference type="OrthoDB" id="9799296at2"/>
<dbReference type="RefSeq" id="WP_085933427.1">
    <property type="nucleotide sequence ID" value="NZ_FUWJ01000001.1"/>
</dbReference>
<dbReference type="InterPro" id="IPR037401">
    <property type="entry name" value="SnoaL-like"/>
</dbReference>
<dbReference type="InterPro" id="IPR032710">
    <property type="entry name" value="NTF2-like_dom_sf"/>
</dbReference>
<dbReference type="STRING" id="225324.SAMN02745126_01845"/>
<protein>
    <recommendedName>
        <fullName evidence="1">SnoaL-like domain-containing protein</fullName>
    </recommendedName>
</protein>
<organism evidence="2 3">
    <name type="scientific">Enhydrobacter aerosaccus</name>
    <dbReference type="NCBI Taxonomy" id="225324"/>
    <lineage>
        <taxon>Bacteria</taxon>
        <taxon>Pseudomonadati</taxon>
        <taxon>Pseudomonadota</taxon>
        <taxon>Alphaproteobacteria</taxon>
        <taxon>Hyphomicrobiales</taxon>
        <taxon>Enhydrobacter</taxon>
    </lineage>
</organism>
<dbReference type="PIRSF" id="PIRSF030561">
    <property type="entry name" value="UCP030561"/>
    <property type="match status" value="1"/>
</dbReference>
<dbReference type="SUPFAM" id="SSF54427">
    <property type="entry name" value="NTF2-like"/>
    <property type="match status" value="1"/>
</dbReference>
<dbReference type="AlphaFoldDB" id="A0A1T4M2H9"/>
<keyword evidence="3" id="KW-1185">Reference proteome</keyword>
<dbReference type="Pfam" id="PF12680">
    <property type="entry name" value="SnoaL_2"/>
    <property type="match status" value="1"/>
</dbReference>
<reference evidence="3" key="1">
    <citation type="submission" date="2017-02" db="EMBL/GenBank/DDBJ databases">
        <authorList>
            <person name="Varghese N."/>
            <person name="Submissions S."/>
        </authorList>
    </citation>
    <scope>NUCLEOTIDE SEQUENCE [LARGE SCALE GENOMIC DNA]</scope>
    <source>
        <strain evidence="3">ATCC 27094</strain>
    </source>
</reference>
<proteinExistence type="predicted"/>
<name>A0A1T4M2H9_9HYPH</name>
<dbReference type="InterPro" id="IPR008317">
    <property type="entry name" value="UCP030561"/>
</dbReference>
<dbReference type="Gene3D" id="3.10.450.50">
    <property type="match status" value="1"/>
</dbReference>
<accession>A0A1T4M2H9</accession>
<evidence type="ECO:0000313" key="2">
    <source>
        <dbReference type="EMBL" id="SJZ61095.1"/>
    </source>
</evidence>
<dbReference type="EMBL" id="FUWJ01000001">
    <property type="protein sequence ID" value="SJZ61095.1"/>
    <property type="molecule type" value="Genomic_DNA"/>
</dbReference>
<dbReference type="Proteomes" id="UP000190092">
    <property type="component" value="Unassembled WGS sequence"/>
</dbReference>